<organism evidence="1 2">
    <name type="scientific">Cohnella hongkongensis</name>
    <dbReference type="NCBI Taxonomy" id="178337"/>
    <lineage>
        <taxon>Bacteria</taxon>
        <taxon>Bacillati</taxon>
        <taxon>Bacillota</taxon>
        <taxon>Bacilli</taxon>
        <taxon>Bacillales</taxon>
        <taxon>Paenibacillaceae</taxon>
        <taxon>Cohnella</taxon>
    </lineage>
</organism>
<dbReference type="InterPro" id="IPR021617">
    <property type="entry name" value="DUF3231"/>
</dbReference>
<dbReference type="InterPro" id="IPR012347">
    <property type="entry name" value="Ferritin-like"/>
</dbReference>
<keyword evidence="2" id="KW-1185">Reference proteome</keyword>
<sequence>MGVLSGNPKDEPMHYGEISSVWGSSKAAKGAASGYQVFLNHAGDNDLKELISDYIKQAKKEIEELDQLLNANGITPAPAMADKPAVKLEDIPEGARFMDQEIAAALSVDISGGLVACSAAMAMCIREDIAALFAKYHTEKVVLAGRILRLLKDKGWLIPPPLQVKRPEHEK</sequence>
<gene>
    <name evidence="1" type="ORF">ACFO3S_26460</name>
</gene>
<accession>A0ABV9FMP4</accession>
<proteinExistence type="predicted"/>
<comment type="caution">
    <text evidence="1">The sequence shown here is derived from an EMBL/GenBank/DDBJ whole genome shotgun (WGS) entry which is preliminary data.</text>
</comment>
<protein>
    <submittedName>
        <fullName evidence="1">DUF3231 family protein</fullName>
    </submittedName>
</protein>
<reference evidence="2" key="1">
    <citation type="journal article" date="2019" name="Int. J. Syst. Evol. Microbiol.">
        <title>The Global Catalogue of Microorganisms (GCM) 10K type strain sequencing project: providing services to taxonomists for standard genome sequencing and annotation.</title>
        <authorList>
            <consortium name="The Broad Institute Genomics Platform"/>
            <consortium name="The Broad Institute Genome Sequencing Center for Infectious Disease"/>
            <person name="Wu L."/>
            <person name="Ma J."/>
        </authorList>
    </citation>
    <scope>NUCLEOTIDE SEQUENCE [LARGE SCALE GENOMIC DNA]</scope>
    <source>
        <strain evidence="2">CCUG 49571</strain>
    </source>
</reference>
<dbReference type="Gene3D" id="1.20.1260.10">
    <property type="match status" value="1"/>
</dbReference>
<evidence type="ECO:0000313" key="2">
    <source>
        <dbReference type="Proteomes" id="UP001596028"/>
    </source>
</evidence>
<dbReference type="Pfam" id="PF11553">
    <property type="entry name" value="DUF3231"/>
    <property type="match status" value="1"/>
</dbReference>
<dbReference type="Proteomes" id="UP001596028">
    <property type="component" value="Unassembled WGS sequence"/>
</dbReference>
<dbReference type="EMBL" id="JBHSEP010000031">
    <property type="protein sequence ID" value="MFC4601807.1"/>
    <property type="molecule type" value="Genomic_DNA"/>
</dbReference>
<name>A0ABV9FMP4_9BACL</name>
<evidence type="ECO:0000313" key="1">
    <source>
        <dbReference type="EMBL" id="MFC4601807.1"/>
    </source>
</evidence>
<dbReference type="RefSeq" id="WP_378102382.1">
    <property type="nucleotide sequence ID" value="NZ_JBHSEP010000031.1"/>
</dbReference>